<dbReference type="PANTHER" id="PTHR46577:SF2">
    <property type="entry name" value="TRANSCRIPTIONAL REGULATORY PROTEIN"/>
    <property type="match status" value="1"/>
</dbReference>
<dbReference type="STRING" id="983917.RGE_02420"/>
<dbReference type="GO" id="GO:0003700">
    <property type="term" value="F:DNA-binding transcription factor activity"/>
    <property type="evidence" value="ECO:0007669"/>
    <property type="project" value="InterPro"/>
</dbReference>
<evidence type="ECO:0000256" key="1">
    <source>
        <dbReference type="ARBA" id="ARBA00005384"/>
    </source>
</evidence>
<dbReference type="InterPro" id="IPR036390">
    <property type="entry name" value="WH_DNA-bd_sf"/>
</dbReference>
<dbReference type="Gene3D" id="3.40.640.10">
    <property type="entry name" value="Type I PLP-dependent aspartate aminotransferase-like (Major domain)"/>
    <property type="match status" value="1"/>
</dbReference>
<dbReference type="AlphaFoldDB" id="I0HKQ0"/>
<organism evidence="7 8">
    <name type="scientific">Rubrivivax gelatinosus (strain NBRC 100245 / IL144)</name>
    <dbReference type="NCBI Taxonomy" id="983917"/>
    <lineage>
        <taxon>Bacteria</taxon>
        <taxon>Pseudomonadati</taxon>
        <taxon>Pseudomonadota</taxon>
        <taxon>Betaproteobacteria</taxon>
        <taxon>Burkholderiales</taxon>
        <taxon>Sphaerotilaceae</taxon>
        <taxon>Rubrivivax</taxon>
    </lineage>
</organism>
<dbReference type="SMART" id="SM00345">
    <property type="entry name" value="HTH_GNTR"/>
    <property type="match status" value="1"/>
</dbReference>
<dbReference type="CDD" id="cd00609">
    <property type="entry name" value="AAT_like"/>
    <property type="match status" value="1"/>
</dbReference>
<feature type="domain" description="HTH gntR-type" evidence="6">
    <location>
        <begin position="17"/>
        <end position="85"/>
    </location>
</feature>
<evidence type="ECO:0000259" key="6">
    <source>
        <dbReference type="PROSITE" id="PS50949"/>
    </source>
</evidence>
<dbReference type="Pfam" id="PF00392">
    <property type="entry name" value="GntR"/>
    <property type="match status" value="1"/>
</dbReference>
<reference evidence="7 8" key="1">
    <citation type="journal article" date="2012" name="J. Bacteriol.">
        <title>Complete genome sequence of phototrophic betaproteobacterium Rubrivivax gelatinosus IL144.</title>
        <authorList>
            <person name="Nagashima S."/>
            <person name="Kamimura A."/>
            <person name="Shimizu T."/>
            <person name="Nakamura-isaki S."/>
            <person name="Aono E."/>
            <person name="Sakamoto K."/>
            <person name="Ichikawa N."/>
            <person name="Nakazawa H."/>
            <person name="Sekine M."/>
            <person name="Yamazaki S."/>
            <person name="Fujita N."/>
            <person name="Shimada K."/>
            <person name="Hanada S."/>
            <person name="Nagashima K.V.P."/>
        </authorList>
    </citation>
    <scope>NUCLEOTIDE SEQUENCE [LARGE SCALE GENOMIC DNA]</scope>
    <source>
        <strain evidence="8">NBRC 100245 / IL144</strain>
    </source>
</reference>
<sequence>MAATMDESPVLARAAGETLAEQLAARFTERITQRLLAPGARLPSVRDCARRHRVSASTVVGAYERLQARGLVEARPQRGFFVRETQPARALPASRAAAPMPLPVDATALIRSMFQAQSGRPAPGMGTLPQEWLDGELLQRALRRLGSGDAGAWLRYGEPAGDAALREALAQRLADLGIAASPAQIMTSIGATHGLDIVSRTLLRPGDAVLVDEPGWSVEFARLTAAGMRLLPVPRGADGPDLAAMEALAREHRPRLYVTVSVLHNPTGSSLTAAAAHQVLRLAEAHDFVVVEDDTYAWLAPAHAPRLAQLDGLRRTVYVSGFSKILTPQWRVGFVAAAPALVERFIDTKLLGSLGTPGPLEHALAWCLSQGLLRRHAERIVARLDGARARVVRLAEDAGCRFVTPPQGLFGWIDVGADTERLAQNLLDEGWLTAPGLLFHPTRRPTTLMRVNFATSSEPGFWRRLRELADAA</sequence>
<dbReference type="InterPro" id="IPR051446">
    <property type="entry name" value="HTH_trans_reg/aminotransferase"/>
</dbReference>
<dbReference type="GO" id="GO:0003677">
    <property type="term" value="F:DNA binding"/>
    <property type="evidence" value="ECO:0007669"/>
    <property type="project" value="UniProtKB-KW"/>
</dbReference>
<dbReference type="PROSITE" id="PS50949">
    <property type="entry name" value="HTH_GNTR"/>
    <property type="match status" value="1"/>
</dbReference>
<dbReference type="SUPFAM" id="SSF53383">
    <property type="entry name" value="PLP-dependent transferases"/>
    <property type="match status" value="1"/>
</dbReference>
<keyword evidence="8" id="KW-1185">Reference proteome</keyword>
<dbReference type="EMBL" id="AP012320">
    <property type="protein sequence ID" value="BAL93587.1"/>
    <property type="molecule type" value="Genomic_DNA"/>
</dbReference>
<protein>
    <submittedName>
        <fullName evidence="7">Transcriptional regulator, GntR family with aminotransferase domain</fullName>
    </submittedName>
</protein>
<evidence type="ECO:0000313" key="7">
    <source>
        <dbReference type="EMBL" id="BAL93587.1"/>
    </source>
</evidence>
<dbReference type="HOGENOM" id="CLU_017584_0_0_4"/>
<evidence type="ECO:0000313" key="8">
    <source>
        <dbReference type="Proteomes" id="UP000007883"/>
    </source>
</evidence>
<dbReference type="eggNOG" id="COG1167">
    <property type="taxonomic scope" value="Bacteria"/>
</dbReference>
<keyword evidence="7" id="KW-0808">Transferase</keyword>
<keyword evidence="5" id="KW-0804">Transcription</keyword>
<dbReference type="InterPro" id="IPR015422">
    <property type="entry name" value="PyrdxlP-dep_Trfase_small"/>
</dbReference>
<dbReference type="InterPro" id="IPR015424">
    <property type="entry name" value="PyrdxlP-dep_Trfase"/>
</dbReference>
<dbReference type="GO" id="GO:0030170">
    <property type="term" value="F:pyridoxal phosphate binding"/>
    <property type="evidence" value="ECO:0007669"/>
    <property type="project" value="InterPro"/>
</dbReference>
<keyword evidence="7" id="KW-0032">Aminotransferase</keyword>
<dbReference type="Pfam" id="PF00155">
    <property type="entry name" value="Aminotran_1_2"/>
    <property type="match status" value="1"/>
</dbReference>
<dbReference type="InterPro" id="IPR015421">
    <property type="entry name" value="PyrdxlP-dep_Trfase_major"/>
</dbReference>
<dbReference type="PANTHER" id="PTHR46577">
    <property type="entry name" value="HTH-TYPE TRANSCRIPTIONAL REGULATORY PROTEIN GABR"/>
    <property type="match status" value="1"/>
</dbReference>
<evidence type="ECO:0000256" key="4">
    <source>
        <dbReference type="ARBA" id="ARBA00023125"/>
    </source>
</evidence>
<comment type="similarity">
    <text evidence="1">In the C-terminal section; belongs to the class-I pyridoxal-phosphate-dependent aminotransferase family.</text>
</comment>
<evidence type="ECO:0000256" key="5">
    <source>
        <dbReference type="ARBA" id="ARBA00023163"/>
    </source>
</evidence>
<dbReference type="Gene3D" id="1.10.10.10">
    <property type="entry name" value="Winged helix-like DNA-binding domain superfamily/Winged helix DNA-binding domain"/>
    <property type="match status" value="1"/>
</dbReference>
<keyword evidence="3" id="KW-0805">Transcription regulation</keyword>
<dbReference type="InterPro" id="IPR036388">
    <property type="entry name" value="WH-like_DNA-bd_sf"/>
</dbReference>
<keyword evidence="4" id="KW-0238">DNA-binding</keyword>
<dbReference type="CDD" id="cd07377">
    <property type="entry name" value="WHTH_GntR"/>
    <property type="match status" value="1"/>
</dbReference>
<dbReference type="InterPro" id="IPR004839">
    <property type="entry name" value="Aminotransferase_I/II_large"/>
</dbReference>
<dbReference type="KEGG" id="rge:RGE_02420"/>
<accession>I0HKQ0</accession>
<dbReference type="Proteomes" id="UP000007883">
    <property type="component" value="Chromosome"/>
</dbReference>
<dbReference type="GO" id="GO:0008483">
    <property type="term" value="F:transaminase activity"/>
    <property type="evidence" value="ECO:0007669"/>
    <property type="project" value="UniProtKB-KW"/>
</dbReference>
<dbReference type="InterPro" id="IPR000524">
    <property type="entry name" value="Tscrpt_reg_HTH_GntR"/>
</dbReference>
<evidence type="ECO:0000256" key="2">
    <source>
        <dbReference type="ARBA" id="ARBA00022898"/>
    </source>
</evidence>
<name>I0HKQ0_RUBGI</name>
<dbReference type="Gene3D" id="3.90.1150.10">
    <property type="entry name" value="Aspartate Aminotransferase, domain 1"/>
    <property type="match status" value="1"/>
</dbReference>
<dbReference type="PATRIC" id="fig|983917.3.peg.238"/>
<keyword evidence="2" id="KW-0663">Pyridoxal phosphate</keyword>
<evidence type="ECO:0000256" key="3">
    <source>
        <dbReference type="ARBA" id="ARBA00023015"/>
    </source>
</evidence>
<gene>
    <name evidence="7" type="ordered locus">RGE_02420</name>
</gene>
<proteinExistence type="inferred from homology"/>
<dbReference type="SUPFAM" id="SSF46785">
    <property type="entry name" value="Winged helix' DNA-binding domain"/>
    <property type="match status" value="1"/>
</dbReference>